<sequence length="85" mass="9789">RLTLWFTANYLQVNATKTQAMTLGKSQYPYDLFIAYVLPHLEYCCPLLLGITKAQFRPLKNNIESTNYYAIKTLLNLGNSATYDF</sequence>
<evidence type="ECO:0008006" key="3">
    <source>
        <dbReference type="Google" id="ProtNLM"/>
    </source>
</evidence>
<evidence type="ECO:0000313" key="1">
    <source>
        <dbReference type="EMBL" id="CAH3131246.1"/>
    </source>
</evidence>
<dbReference type="Proteomes" id="UP001159405">
    <property type="component" value="Unassembled WGS sequence"/>
</dbReference>
<comment type="caution">
    <text evidence="1">The sequence shown here is derived from an EMBL/GenBank/DDBJ whole genome shotgun (WGS) entry which is preliminary data.</text>
</comment>
<keyword evidence="2" id="KW-1185">Reference proteome</keyword>
<gene>
    <name evidence="1" type="ORF">PLOB_00035004</name>
</gene>
<evidence type="ECO:0000313" key="2">
    <source>
        <dbReference type="Proteomes" id="UP001159405"/>
    </source>
</evidence>
<organism evidence="1 2">
    <name type="scientific">Porites lobata</name>
    <dbReference type="NCBI Taxonomy" id="104759"/>
    <lineage>
        <taxon>Eukaryota</taxon>
        <taxon>Metazoa</taxon>
        <taxon>Cnidaria</taxon>
        <taxon>Anthozoa</taxon>
        <taxon>Hexacorallia</taxon>
        <taxon>Scleractinia</taxon>
        <taxon>Fungiina</taxon>
        <taxon>Poritidae</taxon>
        <taxon>Porites</taxon>
    </lineage>
</organism>
<name>A0ABN8P2D7_9CNID</name>
<protein>
    <recommendedName>
        <fullName evidence="3">Reverse transcriptase</fullName>
    </recommendedName>
</protein>
<accession>A0ABN8P2D7</accession>
<dbReference type="EMBL" id="CALNXK010000049">
    <property type="protein sequence ID" value="CAH3131246.1"/>
    <property type="molecule type" value="Genomic_DNA"/>
</dbReference>
<reference evidence="1 2" key="1">
    <citation type="submission" date="2022-05" db="EMBL/GenBank/DDBJ databases">
        <authorList>
            <consortium name="Genoscope - CEA"/>
            <person name="William W."/>
        </authorList>
    </citation>
    <scope>NUCLEOTIDE SEQUENCE [LARGE SCALE GENOMIC DNA]</scope>
</reference>
<feature type="non-terminal residue" evidence="1">
    <location>
        <position position="1"/>
    </location>
</feature>
<proteinExistence type="predicted"/>